<sequence length="89" mass="10393">ISEVITNMAISYPIHFVANYTIIPAYATEIYNAGYDFESFTIINLQLGLWFTVISFVRLYLLRRLYAHYGPRETALSLMKRGIRRIRNA</sequence>
<dbReference type="Pfam" id="PF23858">
    <property type="entry name" value="DUF7220"/>
    <property type="match status" value="1"/>
</dbReference>
<dbReference type="AlphaFoldDB" id="A0A0F9FWI1"/>
<dbReference type="InterPro" id="IPR055644">
    <property type="entry name" value="DUF7220"/>
</dbReference>
<evidence type="ECO:0008006" key="3">
    <source>
        <dbReference type="Google" id="ProtNLM"/>
    </source>
</evidence>
<evidence type="ECO:0000256" key="1">
    <source>
        <dbReference type="SAM" id="Phobius"/>
    </source>
</evidence>
<protein>
    <recommendedName>
        <fullName evidence="3">ABC transmembrane type-1 domain-containing protein</fullName>
    </recommendedName>
</protein>
<feature type="non-terminal residue" evidence="2">
    <location>
        <position position="1"/>
    </location>
</feature>
<name>A0A0F9FWI1_9ZZZZ</name>
<keyword evidence="1" id="KW-0472">Membrane</keyword>
<keyword evidence="1" id="KW-1133">Transmembrane helix</keyword>
<organism evidence="2">
    <name type="scientific">marine sediment metagenome</name>
    <dbReference type="NCBI Taxonomy" id="412755"/>
    <lineage>
        <taxon>unclassified sequences</taxon>
        <taxon>metagenomes</taxon>
        <taxon>ecological metagenomes</taxon>
    </lineage>
</organism>
<comment type="caution">
    <text evidence="2">The sequence shown here is derived from an EMBL/GenBank/DDBJ whole genome shotgun (WGS) entry which is preliminary data.</text>
</comment>
<feature type="transmembrane region" description="Helical" evidence="1">
    <location>
        <begin position="42"/>
        <end position="62"/>
    </location>
</feature>
<reference evidence="2" key="1">
    <citation type="journal article" date="2015" name="Nature">
        <title>Complex archaea that bridge the gap between prokaryotes and eukaryotes.</title>
        <authorList>
            <person name="Spang A."/>
            <person name="Saw J.H."/>
            <person name="Jorgensen S.L."/>
            <person name="Zaremba-Niedzwiedzka K."/>
            <person name="Martijn J."/>
            <person name="Lind A.E."/>
            <person name="van Eijk R."/>
            <person name="Schleper C."/>
            <person name="Guy L."/>
            <person name="Ettema T.J."/>
        </authorList>
    </citation>
    <scope>NUCLEOTIDE SEQUENCE</scope>
</reference>
<gene>
    <name evidence="2" type="ORF">LCGC14_1901590</name>
</gene>
<dbReference type="EMBL" id="LAZR01019929">
    <property type="protein sequence ID" value="KKL90744.1"/>
    <property type="molecule type" value="Genomic_DNA"/>
</dbReference>
<evidence type="ECO:0000313" key="2">
    <source>
        <dbReference type="EMBL" id="KKL90744.1"/>
    </source>
</evidence>
<accession>A0A0F9FWI1</accession>
<proteinExistence type="predicted"/>
<keyword evidence="1" id="KW-0812">Transmembrane</keyword>